<feature type="region of interest" description="Disordered" evidence="4">
    <location>
        <begin position="1"/>
        <end position="80"/>
    </location>
</feature>
<feature type="compositionally biased region" description="Polar residues" evidence="4">
    <location>
        <begin position="2878"/>
        <end position="2889"/>
    </location>
</feature>
<feature type="compositionally biased region" description="Basic and acidic residues" evidence="4">
    <location>
        <begin position="2097"/>
        <end position="2111"/>
    </location>
</feature>
<feature type="compositionally biased region" description="Low complexity" evidence="4">
    <location>
        <begin position="2278"/>
        <end position="2300"/>
    </location>
</feature>
<accession>A0A6P6HNU8</accession>
<feature type="compositionally biased region" description="Low complexity" evidence="4">
    <location>
        <begin position="2432"/>
        <end position="2442"/>
    </location>
</feature>
<feature type="compositionally biased region" description="Basic and acidic residues" evidence="4">
    <location>
        <begin position="1104"/>
        <end position="1129"/>
    </location>
</feature>
<feature type="compositionally biased region" description="Basic and acidic residues" evidence="4">
    <location>
        <begin position="2379"/>
        <end position="2392"/>
    </location>
</feature>
<feature type="compositionally biased region" description="Acidic residues" evidence="4">
    <location>
        <begin position="526"/>
        <end position="551"/>
    </location>
</feature>
<feature type="compositionally biased region" description="Polar residues" evidence="4">
    <location>
        <begin position="3055"/>
        <end position="3064"/>
    </location>
</feature>
<feature type="compositionally biased region" description="Basic and acidic residues" evidence="4">
    <location>
        <begin position="974"/>
        <end position="986"/>
    </location>
</feature>
<dbReference type="KEGG" id="pcoo:112858295"/>
<gene>
    <name evidence="7" type="primary">BOD1L1</name>
</gene>
<dbReference type="GO" id="GO:0005694">
    <property type="term" value="C:chromosome"/>
    <property type="evidence" value="ECO:0007669"/>
    <property type="project" value="UniProtKB-SubCell"/>
</dbReference>
<feature type="compositionally biased region" description="Basic and acidic residues" evidence="4">
    <location>
        <begin position="3141"/>
        <end position="3153"/>
    </location>
</feature>
<evidence type="ECO:0000256" key="4">
    <source>
        <dbReference type="SAM" id="MobiDB-lite"/>
    </source>
</evidence>
<evidence type="ECO:0000313" key="6">
    <source>
        <dbReference type="Proteomes" id="UP000515131"/>
    </source>
</evidence>
<organism evidence="6 7">
    <name type="scientific">Puma concolor</name>
    <name type="common">Mountain lion</name>
    <name type="synonym">Felis concolor</name>
    <dbReference type="NCBI Taxonomy" id="9696"/>
    <lineage>
        <taxon>Eukaryota</taxon>
        <taxon>Metazoa</taxon>
        <taxon>Chordata</taxon>
        <taxon>Craniata</taxon>
        <taxon>Vertebrata</taxon>
        <taxon>Euteleostomi</taxon>
        <taxon>Mammalia</taxon>
        <taxon>Eutheria</taxon>
        <taxon>Laurasiatheria</taxon>
        <taxon>Carnivora</taxon>
        <taxon>Feliformia</taxon>
        <taxon>Felidae</taxon>
        <taxon>Felinae</taxon>
        <taxon>Puma</taxon>
    </lineage>
</organism>
<feature type="domain" description="BOD1/SHG1" evidence="5">
    <location>
        <begin position="187"/>
        <end position="260"/>
    </location>
</feature>
<feature type="compositionally biased region" description="Polar residues" evidence="4">
    <location>
        <begin position="2310"/>
        <end position="2321"/>
    </location>
</feature>
<feature type="compositionally biased region" description="Basic and acidic residues" evidence="4">
    <location>
        <begin position="354"/>
        <end position="371"/>
    </location>
</feature>
<evidence type="ECO:0000313" key="7">
    <source>
        <dbReference type="RefSeq" id="XP_025777459.1"/>
    </source>
</evidence>
<feature type="compositionally biased region" description="Acidic residues" evidence="4">
    <location>
        <begin position="3040"/>
        <end position="3053"/>
    </location>
</feature>
<dbReference type="GeneID" id="112858295"/>
<feature type="compositionally biased region" description="Low complexity" evidence="4">
    <location>
        <begin position="323"/>
        <end position="333"/>
    </location>
</feature>
<feature type="compositionally biased region" description="Polar residues" evidence="4">
    <location>
        <begin position="1198"/>
        <end position="1210"/>
    </location>
</feature>
<feature type="compositionally biased region" description="Basic residues" evidence="4">
    <location>
        <begin position="2926"/>
        <end position="2935"/>
    </location>
</feature>
<dbReference type="Proteomes" id="UP000515131">
    <property type="component" value="Unplaced"/>
</dbReference>
<feature type="compositionally biased region" description="Basic residues" evidence="4">
    <location>
        <begin position="40"/>
        <end position="55"/>
    </location>
</feature>
<feature type="compositionally biased region" description="Low complexity" evidence="4">
    <location>
        <begin position="56"/>
        <end position="74"/>
    </location>
</feature>
<dbReference type="Pfam" id="PF05205">
    <property type="entry name" value="COMPASS-Shg1"/>
    <property type="match status" value="1"/>
</dbReference>
<feature type="region of interest" description="Disordered" evidence="4">
    <location>
        <begin position="2073"/>
        <end position="2151"/>
    </location>
</feature>
<feature type="compositionally biased region" description="Basic and acidic residues" evidence="4">
    <location>
        <begin position="1136"/>
        <end position="1183"/>
    </location>
</feature>
<feature type="compositionally biased region" description="Basic and acidic residues" evidence="4">
    <location>
        <begin position="16"/>
        <end position="27"/>
    </location>
</feature>
<feature type="region of interest" description="Disordered" evidence="4">
    <location>
        <begin position="1608"/>
        <end position="1657"/>
    </location>
</feature>
<feature type="compositionally biased region" description="Basic and acidic residues" evidence="4">
    <location>
        <begin position="1326"/>
        <end position="1340"/>
    </location>
</feature>
<name>A0A6P6HNU8_PUMCO</name>
<feature type="compositionally biased region" description="Polar residues" evidence="4">
    <location>
        <begin position="2768"/>
        <end position="2780"/>
    </location>
</feature>
<evidence type="ECO:0000256" key="3">
    <source>
        <dbReference type="ARBA" id="ARBA00022454"/>
    </source>
</evidence>
<dbReference type="InterPro" id="IPR055264">
    <property type="entry name" value="BOD1/SHG1_dom"/>
</dbReference>
<feature type="compositionally biased region" description="Polar residues" evidence="4">
    <location>
        <begin position="1425"/>
        <end position="1448"/>
    </location>
</feature>
<evidence type="ECO:0000259" key="5">
    <source>
        <dbReference type="Pfam" id="PF05205"/>
    </source>
</evidence>
<dbReference type="RefSeq" id="XP_025777459.1">
    <property type="nucleotide sequence ID" value="XM_025921674.1"/>
</dbReference>
<feature type="compositionally biased region" description="Basic and acidic residues" evidence="4">
    <location>
        <begin position="1048"/>
        <end position="1074"/>
    </location>
</feature>
<feature type="compositionally biased region" description="Acidic residues" evidence="4">
    <location>
        <begin position="2837"/>
        <end position="2846"/>
    </location>
</feature>
<proteinExistence type="inferred from homology"/>
<feature type="region of interest" description="Disordered" evidence="4">
    <location>
        <begin position="323"/>
        <end position="498"/>
    </location>
</feature>
<feature type="region of interest" description="Disordered" evidence="4">
    <location>
        <begin position="1875"/>
        <end position="2013"/>
    </location>
</feature>
<feature type="compositionally biased region" description="Basic and acidic residues" evidence="4">
    <location>
        <begin position="688"/>
        <end position="761"/>
    </location>
</feature>
<feature type="compositionally biased region" description="Basic and acidic residues" evidence="4">
    <location>
        <begin position="1370"/>
        <end position="1384"/>
    </location>
</feature>
<feature type="region of interest" description="Disordered" evidence="4">
    <location>
        <begin position="96"/>
        <end position="154"/>
    </location>
</feature>
<comment type="subcellular location">
    <subcellularLocation>
        <location evidence="1">Chromosome</location>
    </subcellularLocation>
</comment>
<dbReference type="InterPro" id="IPR043244">
    <property type="entry name" value="BOD1L1"/>
</dbReference>
<keyword evidence="6" id="KW-1185">Reference proteome</keyword>
<feature type="region of interest" description="Disordered" evidence="4">
    <location>
        <begin position="273"/>
        <end position="305"/>
    </location>
</feature>
<feature type="region of interest" description="Disordered" evidence="4">
    <location>
        <begin position="2278"/>
        <end position="3153"/>
    </location>
</feature>
<comment type="similarity">
    <text evidence="2">Belongs to the BOD1 family.</text>
</comment>
<feature type="compositionally biased region" description="Basic and acidic residues" evidence="4">
    <location>
        <begin position="2405"/>
        <end position="2429"/>
    </location>
</feature>
<feature type="compositionally biased region" description="Basic and acidic residues" evidence="4">
    <location>
        <begin position="420"/>
        <end position="498"/>
    </location>
</feature>
<sequence length="3153" mass="337070">MERVPDHGHIRSKRGTPTEKPEGERGRKTGGGWSYLLGRKLGRIRSKGVRPKCHRAGNPAGAARAPSRPSGPESRVVRTPDHPGFLTLVFGPDAAARSAWSPPLPPQARLARAPAGGRNWPLAAPAAGPVQPPPPRSARPPGPAPSPAQASMATNPQPQYLAVSADSYFFNCLSAKQCEKLCENKDEGNPAYQNLRQRVDSFVANHLATHTWSPHLNKNQLRNNIRQQVLKSGMLESGIDRIISQVVDPKINHTFRPQVEKAVHEFLATLNHKEEASGSTAPDDEKPDSSVITQGVPVPGPSANVANDAMSILETITSLNQEASAARASTETSNTKTSERVSKKLPSQPSTDTSTEKERTSEDMADKEKSTPDSAGEGQETAPKSEELNDLPCPVEEIKNHTKESNSSILLNKDAQQESIDQKNKSMDKGEKKPESNDKGERKKEKKEKTEKKFDHPKRSEDLQKAKEEKQAKEKEVECSKLPSEKNSNKAKTIEGAKEDCSLIDSDVDGLTDITVSSVHTSDLSSFEEDTEEEVVMSDSMEEGEITSDDEEKNKQNKTKTQNSDPSEGKAKSVRHAYVHKPYLYSKYYSDSDDELTVEQRRQSIAKEKEERLLRRQINREKLEEKRKQKAEKTKSSKAKSQGKNSVDLEESSTKTLELKTPRIKEVLKERKVLEKKVALSKRRKKDSRNVEENSKKKQQCEEDSKETLKTSEHGEKEKVSSSKDLKHVHAKSEPSKPARRLSESLHSADENKNESKIEREHRRRTSTPVVEEGAQEEADAKDGKRQAERSEVGTEEPQKQKSTLKNEKHLKKDDSETPHVKSLPKKEAKSSKDKPEKEKTLSEDKVSMKHKYKGDSLHKTSEETELHSSEKSLKVDENTQKQSQQPKLSSDDKTERKSKHKNERKLSILGKDGKPVSEYIIKTDENVRKENNKKERHVSAEKTKAEHKSRRSSDSKVQKDSLSSKQHGIPLQRRSDSYSEDKCDMDPTNVDSNSKPEEMVHKEKRRTKSLLEEKLLLKSKPKSQGKQLKVVEPELQESVAKQVTTPKPDKEKNAEEINPDRQRKSKVEDKPSEETGVEAVSDSAASSHGVQKDSSSHRAKLLLAKEKYKAEKDSGPSRPERKLSDGHKSRSLKHSSKEVRKREENKSDDKDGKEVDSNHDKARGNSSVIEKKLSRKLCENRRGSLSQEMTKGEERSANTLGTTSSSSIQRPKRSGDTTSMPEQEPMEIESEPAVENVSEASKSQDNSNTISQQDVDSENVTKQKTAVPVLKDELRTSTVDSKTAAPACKSGRGTGVVSNSEKHADHKSTLTKKVHIQSAVSKLNPGEKEPIHQGTHETNTDSETSPTPFPRAPSDNDRAQKNLKNTTRPPEEHAAQGDADRVHSPNLDPSPSLSSVTVVPPKQSPDSDVIPLVDRRTVLEGDPASSSLVERSGIPNTSLTAGESQVLMTGDSKESGAVSTVDTPAKASVDSKRHIPEGYQPTVLHSKQGQVNMPVGSKLTDTRMESESVNAEDGLMDVARKESDLSTEPSSKQTVRAVQENGKKHGVTVDPVLGTRTDKAAETVVLKCSSGPGEIENTSVDVERRTENSEVDTSVGCNATSLVLQQRSGNAEGVTAGPGRAEKSSFATSSEGKGEGVPFNTVKAGDATTTSSETGQGEVAVPCMSIEADEGFVAGVCSGNSPLHVGAEASECTVFAAAEEGGGVVTEGFAESETFLTSTKEGESAECAMAESEERAADPVTAHAVTIEDNVNSGVTEEKDDAVTSAGSEEKCDGSSRSALEMAERTVTFISEVESDGAVTSAGTEVREGSLSSEEVDGFQRNVTRTGPKKETEGTVTCTGVERRSAAFVMCSITGAERQEERVVTGAAVALAGNDAPPGTSAPQDGDASVNDGTEGESAVTSTGITEEDGEGPASCTGSEEGSEGFALSSESEENGESAMDSTVAKEATNVPLVAAGPCDDEGIVTSTGAKEEDEEGEGVVTSTGRGNEIGHASTCTGAEEESEGVSICGSAEEGDGQIGTAAGCVGAEAGATVTNANESSVDSLSGAEKGMKDPEICSSAKGVVESSVTSAASGKGDVAPVPGGCEAPMTSAASDHSDSLLTRKEKVDDTTTSTGLVGGSYEALRSGAGPQCEAGHMSPGGKEDEGIITSGENEECDGLLATTASDTITNPAGVAGGKSPGKGLLISTSTTNDCTLQLSTVADVREGHSSALRGGADGEGAGINGEEFEAPMPSAVSGESQLAAVRNEDKDECAMISTSIGEEFEVPISSATTLACAESQPPAAAAEDSAKGAGSASADDFEVPMPSAPTQAESPLASTSKEEKDECALISTSIAEEREASVAGARPATALEEKDGSAIISTSSGEDCEGPVSSAAPREEGHPSAVRAEEVGDTAMISTSTSEGREAVMRGAVPRDDERPAAARTEDSSDTAIISTSTAECVLLPAGLDRHEESPLTASVTDRKDPSAARRSRGEAPTPSPMAANSPPHPAPPPGARAMGPEDRPCEVPPAVTERSESPSPLVGVAERSTWPSSIQRGLGGQGAAAAGHDTCWAGRGEQRGAGAPEDGQGRTVGDASLGSRCLPAVSPGAGRADNVPPVPDAAAQPPSPGHCEPADPGKTTTSECVNGRESETGPSHGAPLPAACAVAPSAPRHEQDLTVTSDHNGGRTIQGSSEKAGDGSGMRKSFQEERDLKVIVPPEENLHDIGTEESPSSVLGGWALKGSLKTETFVPSEEEKTQEILAAPESLHGRQSSGAAGPQGEPFSVNESLNVKNSGSRTNEEIHGKSHNQEEMSNGRKDNTEALRDHSVEANPKEVEEEERQMPKRKRKKHYPSSEDEQDENPDVLDSRIETAQCSETEPQDTKEENAGDLEELSKMSSKTNSTASRATDEKDEYSGGEAAGEKTEQNDDDTVKSQEEDQPVIIKRKRGRPRKYPVETVLKTKEDCKTDPGVVTVEQSPPGSKPKLTQADESNKETTTPQERSTSNDDGEEKAVASVRRRGRKPKRSLTLSDDAESSEPERKRQKSVSEATEDKKDPESEEDEEEEEEDEPSGATTRSTTRSEAQRKHPSKPSAPAASKHGSPETVSSRNRQKLAKEKLSASEKVSNSPPLGRSKAQLSPPSKRKREASPPGARTRGQQRVEEAPSKKAKR</sequence>
<feature type="compositionally biased region" description="Basic and acidic residues" evidence="4">
    <location>
        <begin position="605"/>
        <end position="635"/>
    </location>
</feature>
<evidence type="ECO:0000256" key="1">
    <source>
        <dbReference type="ARBA" id="ARBA00004286"/>
    </source>
</evidence>
<dbReference type="CTD" id="259282"/>
<feature type="compositionally biased region" description="Pro residues" evidence="4">
    <location>
        <begin position="130"/>
        <end position="146"/>
    </location>
</feature>
<dbReference type="PANTHER" id="PTHR47391:SF1">
    <property type="entry name" value="BIORIENTATION OF CHROMOSOMES IN CELL DIVISION 1 LIKE 1"/>
    <property type="match status" value="1"/>
</dbReference>
<feature type="compositionally biased region" description="Low complexity" evidence="4">
    <location>
        <begin position="1385"/>
        <end position="1402"/>
    </location>
</feature>
<evidence type="ECO:0000256" key="2">
    <source>
        <dbReference type="ARBA" id="ARBA00008463"/>
    </source>
</evidence>
<feature type="region of interest" description="Disordered" evidence="4">
    <location>
        <begin position="518"/>
        <end position="576"/>
    </location>
</feature>
<keyword evidence="3" id="KW-0158">Chromosome</keyword>
<feature type="region of interest" description="Disordered" evidence="4">
    <location>
        <begin position="1758"/>
        <end position="1777"/>
    </location>
</feature>
<feature type="compositionally biased region" description="Basic and acidic residues" evidence="4">
    <location>
        <begin position="912"/>
        <end position="960"/>
    </location>
</feature>
<feature type="compositionally biased region" description="Low complexity" evidence="4">
    <location>
        <begin position="2595"/>
        <end position="2607"/>
    </location>
</feature>
<feature type="compositionally biased region" description="Basic and acidic residues" evidence="4">
    <location>
        <begin position="2781"/>
        <end position="2817"/>
    </location>
</feature>
<reference evidence="7" key="1">
    <citation type="submission" date="2025-08" db="UniProtKB">
        <authorList>
            <consortium name="RefSeq"/>
        </authorList>
    </citation>
    <scope>IDENTIFICATION</scope>
    <source>
        <tissue evidence="7">Blood</tissue>
    </source>
</reference>
<feature type="compositionally biased region" description="Basic and acidic residues" evidence="4">
    <location>
        <begin position="2463"/>
        <end position="2476"/>
    </location>
</feature>
<protein>
    <submittedName>
        <fullName evidence="7">Biorientation of chromosomes in cell division protein 1-like 1</fullName>
    </submittedName>
</protein>
<feature type="region of interest" description="Disordered" evidence="4">
    <location>
        <begin position="2212"/>
        <end position="2243"/>
    </location>
</feature>
<feature type="compositionally biased region" description="Basic and acidic residues" evidence="4">
    <location>
        <begin position="2903"/>
        <end position="2919"/>
    </location>
</feature>
<feature type="compositionally biased region" description="Basic and acidic residues" evidence="4">
    <location>
        <begin position="657"/>
        <end position="678"/>
    </location>
</feature>
<feature type="compositionally biased region" description="Polar residues" evidence="4">
    <location>
        <begin position="1239"/>
        <end position="1265"/>
    </location>
</feature>
<feature type="compositionally biased region" description="Polar residues" evidence="4">
    <location>
        <begin position="2660"/>
        <end position="2676"/>
    </location>
</feature>
<feature type="compositionally biased region" description="Basic and acidic residues" evidence="4">
    <location>
        <begin position="779"/>
        <end position="880"/>
    </location>
</feature>
<feature type="compositionally biased region" description="Basic residues" evidence="4">
    <location>
        <begin position="2999"/>
        <end position="3008"/>
    </location>
</feature>
<dbReference type="PANTHER" id="PTHR47391">
    <property type="entry name" value="BIORIENTATION OF CHROMOSOMES IN CELL DIVISION 1 LIKE 1"/>
    <property type="match status" value="1"/>
</dbReference>
<feature type="region of interest" description="Disordered" evidence="4">
    <location>
        <begin position="605"/>
        <end position="1472"/>
    </location>
</feature>